<accession>A0A401GBT3</accession>
<feature type="compositionally biased region" description="Basic and acidic residues" evidence="3">
    <location>
        <begin position="408"/>
        <end position="418"/>
    </location>
</feature>
<dbReference type="SUPFAM" id="SSF54928">
    <property type="entry name" value="RNA-binding domain, RBD"/>
    <property type="match status" value="1"/>
</dbReference>
<feature type="region of interest" description="Disordered" evidence="3">
    <location>
        <begin position="1"/>
        <end position="106"/>
    </location>
</feature>
<feature type="domain" description="RRM" evidence="4">
    <location>
        <begin position="242"/>
        <end position="339"/>
    </location>
</feature>
<keyword evidence="1 2" id="KW-0694">RNA-binding</keyword>
<feature type="domain" description="RRM" evidence="4">
    <location>
        <begin position="109"/>
        <end position="195"/>
    </location>
</feature>
<evidence type="ECO:0000313" key="5">
    <source>
        <dbReference type="EMBL" id="GBE79615.1"/>
    </source>
</evidence>
<feature type="compositionally biased region" description="Low complexity" evidence="3">
    <location>
        <begin position="1"/>
        <end position="22"/>
    </location>
</feature>
<sequence>MSSLSSSSDSGSDSDSASSSASKRALEQEDVESSNEEGESSSEDASDAGESSANSEEIPVLSHAEQRRQKKKELKATLTPADEPTHTKKKEKVQNTAELAPSKVPKRQNSVWAGNLSFKTTPESLRGFFDGVGEITRVHMPMKMVSGGPGDKGARKENRGFAYVDFATADAKVIAITLSEKPLEGRRLLIKDGQSSDDYSGRPAPPIDAAAGADASAASRKGSGMSKTAQKILRAQKHPPAPTLFLGNLSFETTEASIRERFAAHWKQTPHEDTDDKAGASAAGAWIRAVRMGTFEDSGKCKGWAFVDFTSAEHATAALTNPRNHRLLGRELVMEYASPDAVRRGGGSAPAAQKAHGPHQTRLDAREAPTFSKRKIRTEEPEADMETDGALEPRARQRRRLGPQPQISDRKPQRDWKPSRARVKPGAALAQAKRESASIVPSQGQKIVF</sequence>
<evidence type="ECO:0000259" key="4">
    <source>
        <dbReference type="PROSITE" id="PS50102"/>
    </source>
</evidence>
<dbReference type="GO" id="GO:0003723">
    <property type="term" value="F:RNA binding"/>
    <property type="evidence" value="ECO:0007669"/>
    <property type="project" value="UniProtKB-UniRule"/>
</dbReference>
<keyword evidence="6" id="KW-1185">Reference proteome</keyword>
<protein>
    <submittedName>
        <fullName evidence="5">RNA-binding protein</fullName>
    </submittedName>
</protein>
<gene>
    <name evidence="5" type="ORF">SCP_0208150</name>
</gene>
<dbReference type="Gene3D" id="3.30.70.330">
    <property type="match status" value="2"/>
</dbReference>
<feature type="compositionally biased region" description="Polar residues" evidence="3">
    <location>
        <begin position="439"/>
        <end position="449"/>
    </location>
</feature>
<dbReference type="PANTHER" id="PTHR23236:SF95">
    <property type="entry name" value="NUCLEOLAR PROTEIN 13"/>
    <property type="match status" value="1"/>
</dbReference>
<reference evidence="5 6" key="1">
    <citation type="journal article" date="2018" name="Sci. Rep.">
        <title>Genome sequence of the cauliflower mushroom Sparassis crispa (Hanabiratake) and its association with beneficial usage.</title>
        <authorList>
            <person name="Kiyama R."/>
            <person name="Furutani Y."/>
            <person name="Kawaguchi K."/>
            <person name="Nakanishi T."/>
        </authorList>
    </citation>
    <scope>NUCLEOTIDE SEQUENCE [LARGE SCALE GENOMIC DNA]</scope>
</reference>
<evidence type="ECO:0000256" key="2">
    <source>
        <dbReference type="PROSITE-ProRule" id="PRU00176"/>
    </source>
</evidence>
<feature type="compositionally biased region" description="Low complexity" evidence="3">
    <location>
        <begin position="207"/>
        <end position="220"/>
    </location>
</feature>
<dbReference type="InterPro" id="IPR035979">
    <property type="entry name" value="RBD_domain_sf"/>
</dbReference>
<dbReference type="InParanoid" id="A0A401GBT3"/>
<proteinExistence type="predicted"/>
<feature type="compositionally biased region" description="Low complexity" evidence="3">
    <location>
        <begin position="48"/>
        <end position="57"/>
    </location>
</feature>
<feature type="region of interest" description="Disordered" evidence="3">
    <location>
        <begin position="340"/>
        <end position="449"/>
    </location>
</feature>
<evidence type="ECO:0000313" key="6">
    <source>
        <dbReference type="Proteomes" id="UP000287166"/>
    </source>
</evidence>
<dbReference type="Proteomes" id="UP000287166">
    <property type="component" value="Unassembled WGS sequence"/>
</dbReference>
<dbReference type="PROSITE" id="PS50102">
    <property type="entry name" value="RRM"/>
    <property type="match status" value="2"/>
</dbReference>
<dbReference type="STRING" id="139825.A0A401GBT3"/>
<dbReference type="Pfam" id="PF00076">
    <property type="entry name" value="RRM_1"/>
    <property type="match status" value="1"/>
</dbReference>
<dbReference type="AlphaFoldDB" id="A0A401GBT3"/>
<dbReference type="FunCoup" id="A0A401GBT3">
    <property type="interactions" value="335"/>
</dbReference>
<feature type="compositionally biased region" description="Acidic residues" evidence="3">
    <location>
        <begin position="28"/>
        <end position="47"/>
    </location>
</feature>
<feature type="region of interest" description="Disordered" evidence="3">
    <location>
        <begin position="193"/>
        <end position="225"/>
    </location>
</feature>
<organism evidence="5 6">
    <name type="scientific">Sparassis crispa</name>
    <dbReference type="NCBI Taxonomy" id="139825"/>
    <lineage>
        <taxon>Eukaryota</taxon>
        <taxon>Fungi</taxon>
        <taxon>Dikarya</taxon>
        <taxon>Basidiomycota</taxon>
        <taxon>Agaricomycotina</taxon>
        <taxon>Agaricomycetes</taxon>
        <taxon>Polyporales</taxon>
        <taxon>Sparassidaceae</taxon>
        <taxon>Sparassis</taxon>
    </lineage>
</organism>
<dbReference type="OrthoDB" id="439808at2759"/>
<dbReference type="RefSeq" id="XP_027610528.1">
    <property type="nucleotide sequence ID" value="XM_027754727.1"/>
</dbReference>
<dbReference type="InterPro" id="IPR000504">
    <property type="entry name" value="RRM_dom"/>
</dbReference>
<evidence type="ECO:0000256" key="1">
    <source>
        <dbReference type="ARBA" id="ARBA00022884"/>
    </source>
</evidence>
<name>A0A401GBT3_9APHY</name>
<dbReference type="EMBL" id="BFAD01000002">
    <property type="protein sequence ID" value="GBE79615.1"/>
    <property type="molecule type" value="Genomic_DNA"/>
</dbReference>
<dbReference type="InterPro" id="IPR012677">
    <property type="entry name" value="Nucleotide-bd_a/b_plait_sf"/>
</dbReference>
<dbReference type="GeneID" id="38776532"/>
<dbReference type="SMART" id="SM00360">
    <property type="entry name" value="RRM"/>
    <property type="match status" value="2"/>
</dbReference>
<dbReference type="PANTHER" id="PTHR23236">
    <property type="entry name" value="EUKARYOTIC TRANSLATION INITIATION FACTOR 4B/4H"/>
    <property type="match status" value="1"/>
</dbReference>
<evidence type="ECO:0000256" key="3">
    <source>
        <dbReference type="SAM" id="MobiDB-lite"/>
    </source>
</evidence>
<comment type="caution">
    <text evidence="5">The sequence shown here is derived from an EMBL/GenBank/DDBJ whole genome shotgun (WGS) entry which is preliminary data.</text>
</comment>
<dbReference type="GO" id="GO:0005730">
    <property type="term" value="C:nucleolus"/>
    <property type="evidence" value="ECO:0007669"/>
    <property type="project" value="TreeGrafter"/>
</dbReference>